<dbReference type="Pfam" id="PF00394">
    <property type="entry name" value="Cu-oxidase"/>
    <property type="match status" value="1"/>
</dbReference>
<dbReference type="SUPFAM" id="SSF49503">
    <property type="entry name" value="Cupredoxins"/>
    <property type="match status" value="3"/>
</dbReference>
<dbReference type="Proteomes" id="UP001491310">
    <property type="component" value="Unassembled WGS sequence"/>
</dbReference>
<feature type="domain" description="Plastocyanin-like" evidence="3">
    <location>
        <begin position="247"/>
        <end position="338"/>
    </location>
</feature>
<dbReference type="Gene3D" id="2.60.40.420">
    <property type="entry name" value="Cupredoxins - blue copper proteins"/>
    <property type="match status" value="3"/>
</dbReference>
<evidence type="ECO:0000256" key="1">
    <source>
        <dbReference type="ARBA" id="ARBA00010609"/>
    </source>
</evidence>
<sequence>MAAARITVNSVLRTRVCNALPASVQTINSSFNFGVSAFPLTGGQSFKDPNILGHHFHGHYGRPGTDGTPCDPPTTNGTTCFRGDNIFADINPSECVEYEYHIPAVHAPGTFWMHPHHHGSGSLQTQSASVPLVVDQNPATGFDFLATPSCEGFRPLFAPENEVIMHMQTFLMDINGNDTGLPDPSPGPTDDGYIAVAVKSVPQDPFCCAGPDEQEDGTGLWAGSGGANSTGDDWDPTVTKEEFYTSGQNAQFTVINGVYSPTITMKAGQVYRWRMVNAATMKWMDLSLNQSGCHWGVYARDGNFLRDFPRITDHITMASANRVDVMAVCEAGVYSLRTGAGPLSVDPGCGSSHCELLTQDNIATLVVSAEGGYKVNPEAPFGASSCQPRFPPYLSDLRNVPATTDGVTSITYSGLVNFTNADPTGPASGNCLINSLVYNEGQPLQEVLGEVTQLEVDNIDQHPYHHHIQPYQIVSLLNDTEALNGLWRVGDYVDTLLLPSSGMKNAVVRWIPGPVEITGTGYALLHCHILPHSDEGCIMKTQLLERTYVPVSKGLSNGGKAGVTIAVLVAFVLLVVLPIVLLKRRKARRRAAADQAESRAKLVDAAHDPEMGEAASNSFH</sequence>
<dbReference type="PANTHER" id="PTHR11709">
    <property type="entry name" value="MULTI-COPPER OXIDASE"/>
    <property type="match status" value="1"/>
</dbReference>
<evidence type="ECO:0008006" key="8">
    <source>
        <dbReference type="Google" id="ProtNLM"/>
    </source>
</evidence>
<feature type="transmembrane region" description="Helical" evidence="2">
    <location>
        <begin position="561"/>
        <end position="582"/>
    </location>
</feature>
<keyword evidence="2" id="KW-1133">Transmembrane helix</keyword>
<evidence type="ECO:0000259" key="3">
    <source>
        <dbReference type="Pfam" id="PF00394"/>
    </source>
</evidence>
<gene>
    <name evidence="5" type="ORF">WJX75_001622</name>
    <name evidence="6" type="ORF">WJX75_003859</name>
</gene>
<keyword evidence="2" id="KW-0472">Membrane</keyword>
<dbReference type="PANTHER" id="PTHR11709:SF2">
    <property type="entry name" value="MULTICOPPER OXIDASE LPR1"/>
    <property type="match status" value="1"/>
</dbReference>
<dbReference type="InterPro" id="IPR008972">
    <property type="entry name" value="Cupredoxin"/>
</dbReference>
<reference evidence="6 7" key="1">
    <citation type="journal article" date="2024" name="Nat. Commun.">
        <title>Phylogenomics reveals the evolutionary origins of lichenization in chlorophyte algae.</title>
        <authorList>
            <person name="Puginier C."/>
            <person name="Libourel C."/>
            <person name="Otte J."/>
            <person name="Skaloud P."/>
            <person name="Haon M."/>
            <person name="Grisel S."/>
            <person name="Petersen M."/>
            <person name="Berrin J.G."/>
            <person name="Delaux P.M."/>
            <person name="Dal Grande F."/>
            <person name="Keller J."/>
        </authorList>
    </citation>
    <scope>NUCLEOTIDE SEQUENCE [LARGE SCALE GENOMIC DNA]</scope>
    <source>
        <strain evidence="6 7">SAG 216-7</strain>
    </source>
</reference>
<evidence type="ECO:0000259" key="4">
    <source>
        <dbReference type="Pfam" id="PF07731"/>
    </source>
</evidence>
<dbReference type="InterPro" id="IPR011706">
    <property type="entry name" value="Cu-oxidase_C"/>
</dbReference>
<evidence type="ECO:0000256" key="2">
    <source>
        <dbReference type="SAM" id="Phobius"/>
    </source>
</evidence>
<evidence type="ECO:0000313" key="7">
    <source>
        <dbReference type="Proteomes" id="UP001491310"/>
    </source>
</evidence>
<name>A0ABR2YV72_9CHLO</name>
<dbReference type="EMBL" id="JALJOT010000004">
    <property type="protein sequence ID" value="KAK9915618.1"/>
    <property type="molecule type" value="Genomic_DNA"/>
</dbReference>
<proteinExistence type="inferred from homology"/>
<accession>A0ABR2YV72</accession>
<comment type="caution">
    <text evidence="6">The sequence shown here is derived from an EMBL/GenBank/DDBJ whole genome shotgun (WGS) entry which is preliminary data.</text>
</comment>
<dbReference type="InterPro" id="IPR001117">
    <property type="entry name" value="Cu-oxidase_2nd"/>
</dbReference>
<keyword evidence="7" id="KW-1185">Reference proteome</keyword>
<comment type="similarity">
    <text evidence="1">Belongs to the multicopper oxidase family.</text>
</comment>
<feature type="domain" description="Plastocyanin-like" evidence="4">
    <location>
        <begin position="436"/>
        <end position="540"/>
    </location>
</feature>
<reference evidence="6" key="2">
    <citation type="submission" date="2024-04" db="EMBL/GenBank/DDBJ databases">
        <authorList>
            <person name="Dal Grande F."/>
            <person name="Keller J."/>
            <person name="Delaux P.-M."/>
        </authorList>
    </citation>
    <scope>NUCLEOTIDE SEQUENCE</scope>
    <source>
        <strain evidence="6">SAG 216-7</strain>
    </source>
</reference>
<keyword evidence="2" id="KW-0812">Transmembrane</keyword>
<protein>
    <recommendedName>
        <fullName evidence="8">Cupredoxin</fullName>
    </recommendedName>
</protein>
<organism evidence="6 7">
    <name type="scientific">Coccomyxa subellipsoidea</name>
    <dbReference type="NCBI Taxonomy" id="248742"/>
    <lineage>
        <taxon>Eukaryota</taxon>
        <taxon>Viridiplantae</taxon>
        <taxon>Chlorophyta</taxon>
        <taxon>core chlorophytes</taxon>
        <taxon>Trebouxiophyceae</taxon>
        <taxon>Trebouxiophyceae incertae sedis</taxon>
        <taxon>Coccomyxaceae</taxon>
        <taxon>Coccomyxa</taxon>
    </lineage>
</organism>
<evidence type="ECO:0000313" key="6">
    <source>
        <dbReference type="EMBL" id="KAK9915763.1"/>
    </source>
</evidence>
<dbReference type="EMBL" id="JALJOT010000004">
    <property type="protein sequence ID" value="KAK9915763.1"/>
    <property type="molecule type" value="Genomic_DNA"/>
</dbReference>
<dbReference type="Pfam" id="PF07731">
    <property type="entry name" value="Cu-oxidase_2"/>
    <property type="match status" value="1"/>
</dbReference>
<dbReference type="InterPro" id="IPR045087">
    <property type="entry name" value="Cu-oxidase_fam"/>
</dbReference>
<evidence type="ECO:0000313" key="5">
    <source>
        <dbReference type="EMBL" id="KAK9915618.1"/>
    </source>
</evidence>